<evidence type="ECO:0000256" key="1">
    <source>
        <dbReference type="ARBA" id="ARBA00022737"/>
    </source>
</evidence>
<dbReference type="GO" id="GO:0003723">
    <property type="term" value="F:RNA binding"/>
    <property type="evidence" value="ECO:0007669"/>
    <property type="project" value="InterPro"/>
</dbReference>
<feature type="repeat" description="PPR" evidence="2">
    <location>
        <begin position="245"/>
        <end position="279"/>
    </location>
</feature>
<evidence type="ECO:0000256" key="2">
    <source>
        <dbReference type="PROSITE-ProRule" id="PRU00708"/>
    </source>
</evidence>
<accession>A0AAV7E6N1</accession>
<dbReference type="FunFam" id="1.25.40.10:FF:000242">
    <property type="entry name" value="Pentatricopeptide repeat-containing protein"/>
    <property type="match status" value="1"/>
</dbReference>
<dbReference type="GO" id="GO:0009451">
    <property type="term" value="P:RNA modification"/>
    <property type="evidence" value="ECO:0007669"/>
    <property type="project" value="InterPro"/>
</dbReference>
<dbReference type="EMBL" id="JAINDJ010000006">
    <property type="protein sequence ID" value="KAG9444409.1"/>
    <property type="molecule type" value="Genomic_DNA"/>
</dbReference>
<comment type="caution">
    <text evidence="4">The sequence shown here is derived from an EMBL/GenBank/DDBJ whole genome shotgun (WGS) entry which is preliminary data.</text>
</comment>
<dbReference type="Pfam" id="PF17177">
    <property type="entry name" value="PPR_long"/>
    <property type="match status" value="1"/>
</dbReference>
<dbReference type="InterPro" id="IPR046960">
    <property type="entry name" value="PPR_At4g14850-like_plant"/>
</dbReference>
<dbReference type="InterPro" id="IPR002885">
    <property type="entry name" value="PPR_rpt"/>
</dbReference>
<gene>
    <name evidence="4" type="ORF">H6P81_015749</name>
</gene>
<feature type="repeat" description="PPR" evidence="2">
    <location>
        <begin position="174"/>
        <end position="208"/>
    </location>
</feature>
<feature type="domain" description="PROP1-like PPR" evidence="3">
    <location>
        <begin position="192"/>
        <end position="280"/>
    </location>
</feature>
<dbReference type="InterPro" id="IPR033443">
    <property type="entry name" value="PROP1-like_PPR_dom"/>
</dbReference>
<reference evidence="4 5" key="1">
    <citation type="submission" date="2021-07" db="EMBL/GenBank/DDBJ databases">
        <title>The Aristolochia fimbriata genome: insights into angiosperm evolution, floral development and chemical biosynthesis.</title>
        <authorList>
            <person name="Jiao Y."/>
        </authorList>
    </citation>
    <scope>NUCLEOTIDE SEQUENCE [LARGE SCALE GENOMIC DNA]</scope>
    <source>
        <strain evidence="4">IBCAS-2021</strain>
        <tissue evidence="4">Leaf</tissue>
    </source>
</reference>
<feature type="repeat" description="PPR" evidence="2">
    <location>
        <begin position="73"/>
        <end position="107"/>
    </location>
</feature>
<organism evidence="4 5">
    <name type="scientific">Aristolochia fimbriata</name>
    <name type="common">White veined hardy Dutchman's pipe vine</name>
    <dbReference type="NCBI Taxonomy" id="158543"/>
    <lineage>
        <taxon>Eukaryota</taxon>
        <taxon>Viridiplantae</taxon>
        <taxon>Streptophyta</taxon>
        <taxon>Embryophyta</taxon>
        <taxon>Tracheophyta</taxon>
        <taxon>Spermatophyta</taxon>
        <taxon>Magnoliopsida</taxon>
        <taxon>Magnoliidae</taxon>
        <taxon>Piperales</taxon>
        <taxon>Aristolochiaceae</taxon>
        <taxon>Aristolochia</taxon>
    </lineage>
</organism>
<dbReference type="Proteomes" id="UP000825729">
    <property type="component" value="Unassembled WGS sequence"/>
</dbReference>
<dbReference type="NCBIfam" id="TIGR00756">
    <property type="entry name" value="PPR"/>
    <property type="match status" value="4"/>
</dbReference>
<name>A0AAV7E6N1_ARIFI</name>
<evidence type="ECO:0000313" key="5">
    <source>
        <dbReference type="Proteomes" id="UP000825729"/>
    </source>
</evidence>
<dbReference type="PANTHER" id="PTHR47926">
    <property type="entry name" value="PENTATRICOPEPTIDE REPEAT-CONTAINING PROTEIN"/>
    <property type="match status" value="1"/>
</dbReference>
<evidence type="ECO:0000259" key="3">
    <source>
        <dbReference type="Pfam" id="PF17177"/>
    </source>
</evidence>
<evidence type="ECO:0000313" key="4">
    <source>
        <dbReference type="EMBL" id="KAG9444409.1"/>
    </source>
</evidence>
<protein>
    <recommendedName>
        <fullName evidence="3">PROP1-like PPR domain-containing protein</fullName>
    </recommendedName>
</protein>
<keyword evidence="1" id="KW-0677">Repeat</keyword>
<dbReference type="InterPro" id="IPR011990">
    <property type="entry name" value="TPR-like_helical_dom_sf"/>
</dbReference>
<dbReference type="PROSITE" id="PS51375">
    <property type="entry name" value="PPR"/>
    <property type="match status" value="4"/>
</dbReference>
<dbReference type="AlphaFoldDB" id="A0AAV7E6N1"/>
<dbReference type="Gene3D" id="1.25.40.10">
    <property type="entry name" value="Tetratricopeptide repeat domain"/>
    <property type="match status" value="3"/>
</dbReference>
<feature type="repeat" description="PPR" evidence="2">
    <location>
        <begin position="143"/>
        <end position="173"/>
    </location>
</feature>
<dbReference type="Pfam" id="PF01535">
    <property type="entry name" value="PPR"/>
    <property type="match status" value="2"/>
</dbReference>
<proteinExistence type="predicted"/>
<keyword evidence="5" id="KW-1185">Reference proteome</keyword>
<sequence length="300" mass="32891">MHGSVHIIHKYANLIESCTSKKDLRTLRSLHARALVRGIAHHDFLRVKLVSSYAASARLSDALHIFHRAHRRPTFLFNTLIRAFASLNRHVDSLNLYVYMLRSGKPPDRHTLPSLLKSCASLSALHLGRRLHAAAVVHGFSSDAANSNALIAMYARCGDAGSARRVFDEMSERDVASWSAMVGCYGVHGRCAEAVEMFEEMVGSGVSPDGAALTAVLAACSHGGLVETGRRVFETMEGRFGVRPRLEHYTCMVDLLCKAGAVEEAKALIGSMEEDDVTVDRAFWRAFLAPYRIRGSPGEA</sequence>